<organism evidence="10 11">
    <name type="scientific">Eggerthella lenta</name>
    <name type="common">Eubacterium lentum</name>
    <dbReference type="NCBI Taxonomy" id="84112"/>
    <lineage>
        <taxon>Bacteria</taxon>
        <taxon>Bacillati</taxon>
        <taxon>Actinomycetota</taxon>
        <taxon>Coriobacteriia</taxon>
        <taxon>Eggerthellales</taxon>
        <taxon>Eggerthellaceae</taxon>
        <taxon>Eggerthella</taxon>
    </lineage>
</organism>
<evidence type="ECO:0000256" key="6">
    <source>
        <dbReference type="ARBA" id="ARBA00023002"/>
    </source>
</evidence>
<dbReference type="NCBIfam" id="TIGR01813">
    <property type="entry name" value="flavo_cyto_c"/>
    <property type="match status" value="1"/>
</dbReference>
<evidence type="ECO:0000256" key="4">
    <source>
        <dbReference type="ARBA" id="ARBA00022630"/>
    </source>
</evidence>
<dbReference type="AlphaFoldDB" id="A0A369MG35"/>
<comment type="similarity">
    <text evidence="1 8">Belongs to the FAD-dependent oxidoreductase 2 family. FRD/SDH subfamily.</text>
</comment>
<keyword evidence="4 8" id="KW-0285">Flavoprotein</keyword>
<gene>
    <name evidence="10" type="ORF">C1875_07220</name>
</gene>
<dbReference type="Gene3D" id="3.90.700.10">
    <property type="entry name" value="Succinate dehydrogenase/fumarate reductase flavoprotein, catalytic domain"/>
    <property type="match status" value="1"/>
</dbReference>
<dbReference type="SMART" id="SM00900">
    <property type="entry name" value="FMN_bind"/>
    <property type="match status" value="1"/>
</dbReference>
<evidence type="ECO:0000313" key="10">
    <source>
        <dbReference type="EMBL" id="RDB70550.1"/>
    </source>
</evidence>
<dbReference type="InterPro" id="IPR027477">
    <property type="entry name" value="Succ_DH/fumarate_Rdtase_cat_sf"/>
</dbReference>
<evidence type="ECO:0000256" key="3">
    <source>
        <dbReference type="ARBA" id="ARBA00015872"/>
    </source>
</evidence>
<dbReference type="Gene3D" id="3.90.1010.20">
    <property type="match status" value="1"/>
</dbReference>
<dbReference type="InterPro" id="IPR006311">
    <property type="entry name" value="TAT_signal"/>
</dbReference>
<evidence type="ECO:0000313" key="11">
    <source>
        <dbReference type="Proteomes" id="UP000253970"/>
    </source>
</evidence>
<dbReference type="RefSeq" id="WP_114533688.1">
    <property type="nucleotide sequence ID" value="NZ_PPTU01000009.1"/>
</dbReference>
<evidence type="ECO:0000259" key="9">
    <source>
        <dbReference type="SMART" id="SM00900"/>
    </source>
</evidence>
<comment type="cofactor">
    <cofactor evidence="8">
        <name>FAD</name>
        <dbReference type="ChEBI" id="CHEBI:57692"/>
    </cofactor>
    <text evidence="8">Binds 1 FAD per subunit.</text>
</comment>
<evidence type="ECO:0000256" key="1">
    <source>
        <dbReference type="ARBA" id="ARBA00008040"/>
    </source>
</evidence>
<dbReference type="SUPFAM" id="SSF56425">
    <property type="entry name" value="Succinate dehydrogenase/fumarate reductase flavoprotein, catalytic domain"/>
    <property type="match status" value="1"/>
</dbReference>
<dbReference type="EMBL" id="PPTU01000009">
    <property type="protein sequence ID" value="RDB70550.1"/>
    <property type="molecule type" value="Genomic_DNA"/>
</dbReference>
<feature type="domain" description="FMN-binding" evidence="9">
    <location>
        <begin position="54"/>
        <end position="128"/>
    </location>
</feature>
<dbReference type="InterPro" id="IPR010960">
    <property type="entry name" value="Flavocytochrome_c"/>
</dbReference>
<dbReference type="InterPro" id="IPR050315">
    <property type="entry name" value="FAD-oxidoreductase_2"/>
</dbReference>
<dbReference type="InterPro" id="IPR007329">
    <property type="entry name" value="FMN-bd"/>
</dbReference>
<dbReference type="InterPro" id="IPR036188">
    <property type="entry name" value="FAD/NAD-bd_sf"/>
</dbReference>
<dbReference type="PROSITE" id="PS51257">
    <property type="entry name" value="PROKAR_LIPOPROTEIN"/>
    <property type="match status" value="1"/>
</dbReference>
<evidence type="ECO:0000256" key="5">
    <source>
        <dbReference type="ARBA" id="ARBA00022827"/>
    </source>
</evidence>
<dbReference type="PANTHER" id="PTHR43400">
    <property type="entry name" value="FUMARATE REDUCTASE"/>
    <property type="match status" value="1"/>
</dbReference>
<dbReference type="PROSITE" id="PS51318">
    <property type="entry name" value="TAT"/>
    <property type="match status" value="1"/>
</dbReference>
<dbReference type="InterPro" id="IPR003953">
    <property type="entry name" value="FAD-dep_OxRdtase_2_FAD-bd"/>
</dbReference>
<reference evidence="10 11" key="1">
    <citation type="journal article" date="2018" name="Elife">
        <title>Discovery and characterization of a prevalent human gut bacterial enzyme sufficient for the inactivation of a family of plant toxins.</title>
        <authorList>
            <person name="Koppel N."/>
            <person name="Bisanz J.E."/>
            <person name="Pandelia M.E."/>
            <person name="Turnbaugh P.J."/>
            <person name="Balskus E.P."/>
        </authorList>
    </citation>
    <scope>NUCLEOTIDE SEQUENCE [LARGE SCALE GENOMIC DNA]</scope>
    <source>
        <strain evidence="10 11">W1 BHI 6</strain>
    </source>
</reference>
<comment type="catalytic activity">
    <reaction evidence="7 8">
        <text>dihydrourocanate + A = urocanate + AH2</text>
        <dbReference type="Rhea" id="RHEA:36059"/>
        <dbReference type="ChEBI" id="CHEBI:13193"/>
        <dbReference type="ChEBI" id="CHEBI:17499"/>
        <dbReference type="ChEBI" id="CHEBI:27247"/>
        <dbReference type="ChEBI" id="CHEBI:72991"/>
        <dbReference type="EC" id="1.3.99.33"/>
    </reaction>
</comment>
<name>A0A369MG35_EGGLN</name>
<comment type="caution">
    <text evidence="10">The sequence shown here is derived from an EMBL/GenBank/DDBJ whole genome shotgun (WGS) entry which is preliminary data.</text>
</comment>
<dbReference type="SUPFAM" id="SSF51905">
    <property type="entry name" value="FAD/NAD(P)-binding domain"/>
    <property type="match status" value="1"/>
</dbReference>
<comment type="cofactor">
    <cofactor evidence="8">
        <name>FMN</name>
        <dbReference type="ChEBI" id="CHEBI:58210"/>
    </cofactor>
    <text evidence="8">Binds 1 or 2 FMN covalently per subunit.</text>
</comment>
<dbReference type="GO" id="GO:0016020">
    <property type="term" value="C:membrane"/>
    <property type="evidence" value="ECO:0007669"/>
    <property type="project" value="InterPro"/>
</dbReference>
<protein>
    <recommendedName>
        <fullName evidence="3 8">Urocanate reductase</fullName>
        <ecNumber evidence="2 8">1.3.99.33</ecNumber>
    </recommendedName>
</protein>
<dbReference type="Proteomes" id="UP000253970">
    <property type="component" value="Unassembled WGS sequence"/>
</dbReference>
<dbReference type="PRINTS" id="PR00368">
    <property type="entry name" value="FADPNR"/>
</dbReference>
<dbReference type="PANTHER" id="PTHR43400:SF7">
    <property type="entry name" value="FAD-DEPENDENT OXIDOREDUCTASE 2 FAD BINDING DOMAIN-CONTAINING PROTEIN"/>
    <property type="match status" value="1"/>
</dbReference>
<dbReference type="GO" id="GO:0010181">
    <property type="term" value="F:FMN binding"/>
    <property type="evidence" value="ECO:0007669"/>
    <property type="project" value="InterPro"/>
</dbReference>
<accession>A0A369MG35</accession>
<keyword evidence="5 8" id="KW-0274">FAD</keyword>
<evidence type="ECO:0000256" key="2">
    <source>
        <dbReference type="ARBA" id="ARBA00013137"/>
    </source>
</evidence>
<evidence type="ECO:0000256" key="8">
    <source>
        <dbReference type="RuleBase" id="RU366062"/>
    </source>
</evidence>
<dbReference type="GO" id="GO:0033765">
    <property type="term" value="F:steroid dehydrogenase activity, acting on the CH-CH group of donors"/>
    <property type="evidence" value="ECO:0007669"/>
    <property type="project" value="UniProtKB-ARBA"/>
</dbReference>
<proteinExistence type="inferred from homology"/>
<dbReference type="EC" id="1.3.99.33" evidence="2 8"/>
<keyword evidence="6 8" id="KW-0560">Oxidoreductase</keyword>
<evidence type="ECO:0000256" key="7">
    <source>
        <dbReference type="ARBA" id="ARBA00049922"/>
    </source>
</evidence>
<dbReference type="Gene3D" id="3.50.50.60">
    <property type="entry name" value="FAD/NAD(P)-binding domain"/>
    <property type="match status" value="1"/>
</dbReference>
<dbReference type="Pfam" id="PF04205">
    <property type="entry name" value="FMN_bind"/>
    <property type="match status" value="1"/>
</dbReference>
<sequence>MSNLSRRNFITGGAIAALGGTLAIAGCAPKGESSSTVAGAAGEGAQAWTGTANGKGGELTVEVITEGDSIARINLLKSRESYGVGTAGIDVLSDLIVKNQTLNVDMVTGATVSSMAFLAAVSDAVDASGMKSSEWKKREKAVPQAPEGLTTDVDVVVVGAGGAGYAAALTAAEAGKNVVLLEKLGIVGGDTILSGGAMAVPNNWFQKRDGIEDSVEKMAEDMIVGGDHVGDPDLVNVICEGAYGAMEWLIFNGGVAWQPYERFFGGHSVIRSLIPEGNEGSGIICKLDKRAEGLKNLKVCRNTKANELVQDASGAVVGLKATNTATGETYDFKAKAVILAAGGFGSNVEMRMKYNPEMDEKILSTDSVGATGDCHVMAEKIGANLIDMQYIQTYPTCDTQTGALLYVGNMRLENRAICVNKEGDRFVEEMERRDVISNAIKEQTDGIGYMIFSQDGLDHTDIATVNAAEMDGLFGRGQLAKGETIAEACEPFGIDAAELQKTVEKWNGYCKDGADPDFNYRAALNPIEGGPYYILAYKPSVHYTMGGLHINTDAQVLDSDGAPIPGLFAAGEQAGHKMGTNRLGSCSITDVFVFGRVAGANAAALA</sequence>
<dbReference type="Pfam" id="PF00890">
    <property type="entry name" value="FAD_binding_2"/>
    <property type="match status" value="1"/>
</dbReference>